<evidence type="ECO:0000313" key="3">
    <source>
        <dbReference type="Proteomes" id="UP000607559"/>
    </source>
</evidence>
<evidence type="ECO:0000313" key="2">
    <source>
        <dbReference type="EMBL" id="GGA99297.1"/>
    </source>
</evidence>
<evidence type="ECO:0008006" key="4">
    <source>
        <dbReference type="Google" id="ProtNLM"/>
    </source>
</evidence>
<name>A0A8J2UDB5_9BACT</name>
<dbReference type="Gene3D" id="2.40.160.50">
    <property type="entry name" value="membrane protein fhac: a member of the omp85/tpsb transporter family"/>
    <property type="match status" value="1"/>
</dbReference>
<dbReference type="Proteomes" id="UP000607559">
    <property type="component" value="Unassembled WGS sequence"/>
</dbReference>
<keyword evidence="1" id="KW-0732">Signal</keyword>
<keyword evidence="3" id="KW-1185">Reference proteome</keyword>
<dbReference type="RefSeq" id="WP_188931678.1">
    <property type="nucleotide sequence ID" value="NZ_BMJC01000002.1"/>
</dbReference>
<protein>
    <recommendedName>
        <fullName evidence="4">Bacterial surface antigen (D15) domain-containing protein</fullName>
    </recommendedName>
</protein>
<sequence length="407" mass="45755">MKAVKIYLSLALLVLSFLHVNAQDSLHINHLKIANSQEDLVDVGRSLLKGHHSTRIDTVRQKVGKLHISALPVAGYTLQTGFAGVVTSDFAFYTSEHDQANLSSVLTSIAYTQYQQVILPVQANIWTRGNKYNILTDWRYLRYPSITYGLGGNSSADSGYNIYYGYLRLHQAILRTIARDFYLGLGFDADYFWNIQEVDPPAAKPTDFERYGLTRTEAAAGFSLHVLFDDRRNQINPEKGNYLSLIYRPSLTSLGSDNNFQTLLLDLRKYITFPSNTHNVLAFWSYDWLTLGSGNPPYLLLPSTGWDEYSNTGRGYIQGRYRSKNMLYLESEYRFGITTNGLLGGVVFANAESFSDMLTGHYTYINPGYGGGIRISLNKFSRTNIAVDYGWGIHGSGGFFVNLGEVF</sequence>
<proteinExistence type="predicted"/>
<gene>
    <name evidence="2" type="ORF">GCM10011511_23260</name>
</gene>
<comment type="caution">
    <text evidence="2">The sequence shown here is derived from an EMBL/GenBank/DDBJ whole genome shotgun (WGS) entry which is preliminary data.</text>
</comment>
<reference evidence="2" key="2">
    <citation type="submission" date="2020-09" db="EMBL/GenBank/DDBJ databases">
        <authorList>
            <person name="Sun Q."/>
            <person name="Zhou Y."/>
        </authorList>
    </citation>
    <scope>NUCLEOTIDE SEQUENCE</scope>
    <source>
        <strain evidence="2">CGMCC 1.15448</strain>
    </source>
</reference>
<accession>A0A8J2UDB5</accession>
<feature type="signal peptide" evidence="1">
    <location>
        <begin position="1"/>
        <end position="22"/>
    </location>
</feature>
<dbReference type="AlphaFoldDB" id="A0A8J2UDB5"/>
<feature type="chain" id="PRO_5035315888" description="Bacterial surface antigen (D15) domain-containing protein" evidence="1">
    <location>
        <begin position="23"/>
        <end position="407"/>
    </location>
</feature>
<evidence type="ECO:0000256" key="1">
    <source>
        <dbReference type="SAM" id="SignalP"/>
    </source>
</evidence>
<organism evidence="2 3">
    <name type="scientific">Puia dinghuensis</name>
    <dbReference type="NCBI Taxonomy" id="1792502"/>
    <lineage>
        <taxon>Bacteria</taxon>
        <taxon>Pseudomonadati</taxon>
        <taxon>Bacteroidota</taxon>
        <taxon>Chitinophagia</taxon>
        <taxon>Chitinophagales</taxon>
        <taxon>Chitinophagaceae</taxon>
        <taxon>Puia</taxon>
    </lineage>
</organism>
<reference evidence="2" key="1">
    <citation type="journal article" date="2014" name="Int. J. Syst. Evol. Microbiol.">
        <title>Complete genome sequence of Corynebacterium casei LMG S-19264T (=DSM 44701T), isolated from a smear-ripened cheese.</title>
        <authorList>
            <consortium name="US DOE Joint Genome Institute (JGI-PGF)"/>
            <person name="Walter F."/>
            <person name="Albersmeier A."/>
            <person name="Kalinowski J."/>
            <person name="Ruckert C."/>
        </authorList>
    </citation>
    <scope>NUCLEOTIDE SEQUENCE</scope>
    <source>
        <strain evidence="2">CGMCC 1.15448</strain>
    </source>
</reference>
<dbReference type="EMBL" id="BMJC01000002">
    <property type="protein sequence ID" value="GGA99297.1"/>
    <property type="molecule type" value="Genomic_DNA"/>
</dbReference>